<dbReference type="EC" id="2.1.1.185" evidence="6"/>
<keyword evidence="2 6" id="KW-0698">rRNA processing</keyword>
<feature type="binding site" evidence="6">
    <location>
        <position position="229"/>
    </location>
    <ligand>
        <name>S-adenosyl-L-methionine</name>
        <dbReference type="ChEBI" id="CHEBI:59789"/>
    </ligand>
</feature>
<evidence type="ECO:0000256" key="1">
    <source>
        <dbReference type="ARBA" id="ARBA00022490"/>
    </source>
</evidence>
<sequence>MMNQIIYGIHSIQTLLTCEPHRFLEVFVMHGHKDRNLMLLIAKLEKIGIVVQLAHRRWLNKEAASGVHQGIIARVLQGREYQEKNLPSLLKQSKNPPLLLILDGVTDPHNLGACLRSADAAAVDMVIIPKDRSAQLNATAKKIACGAAETVPLIPVTNLARTMRYLQDHKVWIFGTVIEANKSLYQINITSQIALALVMGSEGNGLRRLTRAHCDELIRIPMAGSLASLNVSVATGICLFELVRQRSQFSCKDLTINVE</sequence>
<evidence type="ECO:0000313" key="9">
    <source>
        <dbReference type="Proteomes" id="UP000683585"/>
    </source>
</evidence>
<feature type="binding site" evidence="6">
    <location>
        <position position="200"/>
    </location>
    <ligand>
        <name>S-adenosyl-L-methionine</name>
        <dbReference type="ChEBI" id="CHEBI:59789"/>
    </ligand>
</feature>
<evidence type="ECO:0000313" key="8">
    <source>
        <dbReference type="EMBL" id="CAD6512086.1"/>
    </source>
</evidence>
<dbReference type="SUPFAM" id="SSF75217">
    <property type="entry name" value="alpha/beta knot"/>
    <property type="match status" value="1"/>
</dbReference>
<proteinExistence type="inferred from homology"/>
<comment type="function">
    <text evidence="6">Specifically methylates the ribose of guanosine 2251 in 23S rRNA.</text>
</comment>
<dbReference type="InterPro" id="IPR004441">
    <property type="entry name" value="rRNA_MeTrfase_TrmH"/>
</dbReference>
<dbReference type="PANTHER" id="PTHR46429:SF1">
    <property type="entry name" value="23S RRNA (GUANOSINE-2'-O-)-METHYLTRANSFERASE RLMB"/>
    <property type="match status" value="1"/>
</dbReference>
<dbReference type="Pfam" id="PF00588">
    <property type="entry name" value="SpoU_methylase"/>
    <property type="match status" value="1"/>
</dbReference>
<evidence type="ECO:0000256" key="2">
    <source>
        <dbReference type="ARBA" id="ARBA00022552"/>
    </source>
</evidence>
<dbReference type="NCBIfam" id="TIGR00186">
    <property type="entry name" value="rRNA_methyl_3"/>
    <property type="match status" value="1"/>
</dbReference>
<dbReference type="EMBL" id="LR890047">
    <property type="protein sequence ID" value="CAD6512086.1"/>
    <property type="molecule type" value="Genomic_DNA"/>
</dbReference>
<comment type="catalytic activity">
    <reaction evidence="6">
        <text>guanosine(2251) in 23S rRNA + S-adenosyl-L-methionine = 2'-O-methylguanosine(2251) in 23S rRNA + S-adenosyl-L-homocysteine + H(+)</text>
        <dbReference type="Rhea" id="RHEA:24140"/>
        <dbReference type="Rhea" id="RHEA-COMP:10239"/>
        <dbReference type="Rhea" id="RHEA-COMP:10241"/>
        <dbReference type="ChEBI" id="CHEBI:15378"/>
        <dbReference type="ChEBI" id="CHEBI:57856"/>
        <dbReference type="ChEBI" id="CHEBI:59789"/>
        <dbReference type="ChEBI" id="CHEBI:74269"/>
        <dbReference type="ChEBI" id="CHEBI:74445"/>
        <dbReference type="EC" id="2.1.1.185"/>
    </reaction>
</comment>
<dbReference type="Gene3D" id="3.40.1280.10">
    <property type="match status" value="1"/>
</dbReference>
<keyword evidence="4 6" id="KW-0808">Transferase</keyword>
<dbReference type="InterPro" id="IPR029064">
    <property type="entry name" value="Ribosomal_eL30-like_sf"/>
</dbReference>
<keyword evidence="1 6" id="KW-0963">Cytoplasm</keyword>
<dbReference type="NCBIfam" id="NF008386">
    <property type="entry name" value="PRK11181.1"/>
    <property type="match status" value="1"/>
</dbReference>
<dbReference type="FunFam" id="3.40.1280.10:FF:000008">
    <property type="entry name" value="Group 3 RNA methyltransferase TrmH"/>
    <property type="match status" value="1"/>
</dbReference>
<evidence type="ECO:0000256" key="6">
    <source>
        <dbReference type="HAMAP-Rule" id="MF_01887"/>
    </source>
</evidence>
<dbReference type="Gene3D" id="3.30.1330.30">
    <property type="match status" value="1"/>
</dbReference>
<feature type="domain" description="RNA 2-O ribose methyltransferase substrate binding" evidence="7">
    <location>
        <begin position="5"/>
        <end position="81"/>
    </location>
</feature>
<dbReference type="InterPro" id="IPR001537">
    <property type="entry name" value="SpoU_MeTrfase"/>
</dbReference>
<organism evidence="8 9">
    <name type="scientific">Candidatus Profftia tarda</name>
    <dbReference type="NCBI Taxonomy" id="1177216"/>
    <lineage>
        <taxon>Bacteria</taxon>
        <taxon>Pseudomonadati</taxon>
        <taxon>Pseudomonadota</taxon>
        <taxon>Gammaproteobacteria</taxon>
        <taxon>Enterobacterales</taxon>
        <taxon>Enterobacteriaceae</taxon>
        <taxon>Candidatus Profftia</taxon>
    </lineage>
</organism>
<keyword evidence="5 6" id="KW-0949">S-adenosyl-L-methionine</keyword>
<name>A0A8E4EZ20_9ENTR</name>
<dbReference type="CDD" id="cd18103">
    <property type="entry name" value="SpoU-like_RlmB"/>
    <property type="match status" value="1"/>
</dbReference>
<dbReference type="PANTHER" id="PTHR46429">
    <property type="entry name" value="23S RRNA (GUANOSINE-2'-O-)-METHYLTRANSFERASE RLMB"/>
    <property type="match status" value="1"/>
</dbReference>
<accession>A0A8E4EZ20</accession>
<dbReference type="GO" id="GO:0005829">
    <property type="term" value="C:cytosol"/>
    <property type="evidence" value="ECO:0007669"/>
    <property type="project" value="TreeGrafter"/>
</dbReference>
<keyword evidence="3 6" id="KW-0489">Methyltransferase</keyword>
<feature type="binding site" evidence="6">
    <location>
        <position position="220"/>
    </location>
    <ligand>
        <name>S-adenosyl-L-methionine</name>
        <dbReference type="ChEBI" id="CHEBI:59789"/>
    </ligand>
</feature>
<dbReference type="GO" id="GO:0070039">
    <property type="term" value="F:rRNA (guanosine-2'-O-)-methyltransferase activity"/>
    <property type="evidence" value="ECO:0007669"/>
    <property type="project" value="UniProtKB-UniRule"/>
</dbReference>
<dbReference type="HAMAP" id="MF_01887">
    <property type="entry name" value="23SrRNA_methyltr_B"/>
    <property type="match status" value="1"/>
</dbReference>
<dbReference type="GO" id="GO:0003723">
    <property type="term" value="F:RNA binding"/>
    <property type="evidence" value="ECO:0007669"/>
    <property type="project" value="InterPro"/>
</dbReference>
<dbReference type="InterPro" id="IPR013123">
    <property type="entry name" value="SpoU_subst-bd"/>
</dbReference>
<evidence type="ECO:0000259" key="7">
    <source>
        <dbReference type="SMART" id="SM00967"/>
    </source>
</evidence>
<evidence type="ECO:0000256" key="4">
    <source>
        <dbReference type="ARBA" id="ARBA00022679"/>
    </source>
</evidence>
<dbReference type="Pfam" id="PF08032">
    <property type="entry name" value="SpoU_sub_bind"/>
    <property type="match status" value="1"/>
</dbReference>
<reference evidence="8 9" key="1">
    <citation type="submission" date="2020-10" db="EMBL/GenBank/DDBJ databases">
        <authorList>
            <person name="Szabo G."/>
        </authorList>
    </citation>
    <scope>NUCLEOTIDE SEQUENCE [LARGE SCALE GENOMIC DNA]</scope>
    <source>
        <strain evidence="8">PROFFT</strain>
    </source>
</reference>
<dbReference type="AlphaFoldDB" id="A0A8E4EZ20"/>
<comment type="subunit">
    <text evidence="6">Homodimer.</text>
</comment>
<evidence type="ECO:0000256" key="3">
    <source>
        <dbReference type="ARBA" id="ARBA00022603"/>
    </source>
</evidence>
<dbReference type="Proteomes" id="UP000683585">
    <property type="component" value="Chromosome"/>
</dbReference>
<dbReference type="KEGG" id="ptf:PROFFT_A_05650"/>
<dbReference type="SUPFAM" id="SSF55315">
    <property type="entry name" value="L30e-like"/>
    <property type="match status" value="1"/>
</dbReference>
<comment type="similarity">
    <text evidence="6">Belongs to the class IV-like SAM-binding methyltransferase superfamily. RNA methyltransferase TrmH family. RlmB subfamily.</text>
</comment>
<protein>
    <recommendedName>
        <fullName evidence="6">23S rRNA (guanosine-2'-O-)-methyltransferase RlmB</fullName>
        <ecNumber evidence="6">2.1.1.185</ecNumber>
    </recommendedName>
    <alternativeName>
        <fullName evidence="6">23S rRNA (guanosine2251 2'-O)-methyltransferase</fullName>
    </alternativeName>
    <alternativeName>
        <fullName evidence="6">23S rRNA Gm2251 2'-O-methyltransferase</fullName>
    </alternativeName>
</protein>
<keyword evidence="9" id="KW-1185">Reference proteome</keyword>
<comment type="subcellular location">
    <subcellularLocation>
        <location evidence="6">Cytoplasm</location>
    </subcellularLocation>
</comment>
<dbReference type="InterPro" id="IPR029028">
    <property type="entry name" value="Alpha/beta_knot_MTases"/>
</dbReference>
<dbReference type="InterPro" id="IPR024915">
    <property type="entry name" value="23S_rRNA_MeTrfase_RlmB"/>
</dbReference>
<gene>
    <name evidence="6 8" type="primary">rlmB</name>
    <name evidence="8" type="ORF">PROFFT_A_05650</name>
</gene>
<evidence type="ECO:0000256" key="5">
    <source>
        <dbReference type="ARBA" id="ARBA00022691"/>
    </source>
</evidence>
<dbReference type="SMART" id="SM00967">
    <property type="entry name" value="SpoU_sub_bind"/>
    <property type="match status" value="1"/>
</dbReference>
<dbReference type="InterPro" id="IPR029026">
    <property type="entry name" value="tRNA_m1G_MTases_N"/>
</dbReference>